<gene>
    <name evidence="1" type="ORF">ACFSAV_05170</name>
</gene>
<organism evidence="1 2">
    <name type="scientific">Pasteurella oralis</name>
    <dbReference type="NCBI Taxonomy" id="1071947"/>
    <lineage>
        <taxon>Bacteria</taxon>
        <taxon>Pseudomonadati</taxon>
        <taxon>Pseudomonadota</taxon>
        <taxon>Gammaproteobacteria</taxon>
        <taxon>Pasteurellales</taxon>
        <taxon>Pasteurellaceae</taxon>
        <taxon>Pasteurella</taxon>
    </lineage>
</organism>
<dbReference type="RefSeq" id="WP_250037570.1">
    <property type="nucleotide sequence ID" value="NZ_JBHUFP010000005.1"/>
</dbReference>
<comment type="caution">
    <text evidence="1">The sequence shown here is derived from an EMBL/GenBank/DDBJ whole genome shotgun (WGS) entry which is preliminary data.</text>
</comment>
<dbReference type="Proteomes" id="UP001597420">
    <property type="component" value="Unassembled WGS sequence"/>
</dbReference>
<protein>
    <submittedName>
        <fullName evidence="1">Uncharacterized protein</fullName>
    </submittedName>
</protein>
<accession>A0ABW4NU99</accession>
<reference evidence="2" key="1">
    <citation type="journal article" date="2019" name="Int. J. Syst. Evol. Microbiol.">
        <title>The Global Catalogue of Microorganisms (GCM) 10K type strain sequencing project: providing services to taxonomists for standard genome sequencing and annotation.</title>
        <authorList>
            <consortium name="The Broad Institute Genomics Platform"/>
            <consortium name="The Broad Institute Genome Sequencing Center for Infectious Disease"/>
            <person name="Wu L."/>
            <person name="Ma J."/>
        </authorList>
    </citation>
    <scope>NUCLEOTIDE SEQUENCE [LARGE SCALE GENOMIC DNA]</scope>
    <source>
        <strain evidence="2">CCM 7950</strain>
    </source>
</reference>
<proteinExistence type="predicted"/>
<sequence length="71" mass="8114">MRKAKTVKPFKPEYQPTFEQLAKAVEKTEFYLSFAKDYIRNGYFKGTADALKAIKKEVTKGLKENKGGEHA</sequence>
<name>A0ABW4NU99_9PAST</name>
<evidence type="ECO:0000313" key="2">
    <source>
        <dbReference type="Proteomes" id="UP001597420"/>
    </source>
</evidence>
<dbReference type="EMBL" id="JBHUFP010000005">
    <property type="protein sequence ID" value="MFD1805770.1"/>
    <property type="molecule type" value="Genomic_DNA"/>
</dbReference>
<evidence type="ECO:0000313" key="1">
    <source>
        <dbReference type="EMBL" id="MFD1805770.1"/>
    </source>
</evidence>
<keyword evidence="2" id="KW-1185">Reference proteome</keyword>